<keyword evidence="5" id="KW-1185">Reference proteome</keyword>
<dbReference type="PANTHER" id="PTHR11527">
    <property type="entry name" value="HEAT-SHOCK PROTEIN 20 FAMILY MEMBER"/>
    <property type="match status" value="1"/>
</dbReference>
<dbReference type="InterPro" id="IPR002068">
    <property type="entry name" value="A-crystallin/Hsp20_dom"/>
</dbReference>
<reference evidence="5" key="1">
    <citation type="submission" date="2016-10" db="EMBL/GenBank/DDBJ databases">
        <authorList>
            <person name="Varghese N."/>
            <person name="Submissions S."/>
        </authorList>
    </citation>
    <scope>NUCLEOTIDE SEQUENCE [LARGE SCALE GENOMIC DNA]</scope>
    <source>
        <strain evidence="5">DSM 3384</strain>
    </source>
</reference>
<dbReference type="RefSeq" id="WP_014957189.1">
    <property type="nucleotide sequence ID" value="NZ_FNLL01000005.1"/>
</dbReference>
<sequence>MDIKKLAPWNWFKKENGDIGHTIPVKYNNKASNSYSPNSLSIFHDEMDRLFDNFVSQFGLSPFRPGSRMLEGITGSLLKPRLDLGSTQKEYTVSVEIPGVSEKDVSLELVDDTLIIRGEKKQEKEEKSKNFYRLERSYGSFQRTLSLPEDANKDNVKADFKNGVLNITIPRMEIVGSRAKQIEIKDG</sequence>
<dbReference type="Gene3D" id="2.60.40.790">
    <property type="match status" value="1"/>
</dbReference>
<comment type="similarity">
    <text evidence="1 2">Belongs to the small heat shock protein (HSP20) family.</text>
</comment>
<organism evidence="4 5">
    <name type="scientific">Desulfobacula phenolica</name>
    <dbReference type="NCBI Taxonomy" id="90732"/>
    <lineage>
        <taxon>Bacteria</taxon>
        <taxon>Pseudomonadati</taxon>
        <taxon>Thermodesulfobacteriota</taxon>
        <taxon>Desulfobacteria</taxon>
        <taxon>Desulfobacterales</taxon>
        <taxon>Desulfobacteraceae</taxon>
        <taxon>Desulfobacula</taxon>
    </lineage>
</organism>
<dbReference type="Pfam" id="PF00011">
    <property type="entry name" value="HSP20"/>
    <property type="match status" value="1"/>
</dbReference>
<dbReference type="EMBL" id="FNLL01000005">
    <property type="protein sequence ID" value="SDU20780.1"/>
    <property type="molecule type" value="Genomic_DNA"/>
</dbReference>
<evidence type="ECO:0000313" key="5">
    <source>
        <dbReference type="Proteomes" id="UP000199608"/>
    </source>
</evidence>
<evidence type="ECO:0000256" key="1">
    <source>
        <dbReference type="PROSITE-ProRule" id="PRU00285"/>
    </source>
</evidence>
<evidence type="ECO:0000256" key="2">
    <source>
        <dbReference type="RuleBase" id="RU003616"/>
    </source>
</evidence>
<dbReference type="CDD" id="cd06464">
    <property type="entry name" value="ACD_sHsps-like"/>
    <property type="match status" value="1"/>
</dbReference>
<proteinExistence type="inferred from homology"/>
<dbReference type="SUPFAM" id="SSF49764">
    <property type="entry name" value="HSP20-like chaperones"/>
    <property type="match status" value="1"/>
</dbReference>
<evidence type="ECO:0000259" key="3">
    <source>
        <dbReference type="PROSITE" id="PS01031"/>
    </source>
</evidence>
<feature type="domain" description="SHSP" evidence="3">
    <location>
        <begin position="73"/>
        <end position="187"/>
    </location>
</feature>
<dbReference type="Proteomes" id="UP000199608">
    <property type="component" value="Unassembled WGS sequence"/>
</dbReference>
<dbReference type="InterPro" id="IPR031107">
    <property type="entry name" value="Small_HSP"/>
</dbReference>
<accession>A0A1H2GME6</accession>
<name>A0A1H2GME6_9BACT</name>
<protein>
    <submittedName>
        <fullName evidence="4">HSP20 family protein</fullName>
    </submittedName>
</protein>
<dbReference type="PROSITE" id="PS01031">
    <property type="entry name" value="SHSP"/>
    <property type="match status" value="1"/>
</dbReference>
<gene>
    <name evidence="4" type="ORF">SAMN04487931_105284</name>
</gene>
<dbReference type="InterPro" id="IPR008978">
    <property type="entry name" value="HSP20-like_chaperone"/>
</dbReference>
<evidence type="ECO:0000313" key="4">
    <source>
        <dbReference type="EMBL" id="SDU20780.1"/>
    </source>
</evidence>
<dbReference type="AlphaFoldDB" id="A0A1H2GME6"/>